<dbReference type="InterPro" id="IPR006860">
    <property type="entry name" value="FecR"/>
</dbReference>
<evidence type="ECO:0000313" key="4">
    <source>
        <dbReference type="EMBL" id="MBM7129897.1"/>
    </source>
</evidence>
<sequence>MDRRNTNRGAALGSYDEAEHWFVRLLEPNCPANERSAFEHWRTADPANAAAYREIELLWKQSEDAVKDPAVMAAAARALRPEPAERFRRHWLFPAFAAGFALLVAAVVLPRWLATPAASEGVAYATTTGQAQTVTLSDGSSILLDTDTQLTVRYDAHVRRVDLMHGQAQFSVHGNHAWPFVVHAGSGTVTAVGTRFQVRLDEHATEVALLQGKLAIAAASPDGARQEAALVAGQGLAYDDGGHITPVHPVDVPQAQAWTQGKLFVHDWRLADLLAEMNRYSNTKLQIGDASLQDIRVSGVFNTHDQQTMLMMLQQGWPIHTKRISATQIELLRNQ</sequence>
<feature type="domain" description="FecR protein" evidence="2">
    <location>
        <begin position="124"/>
        <end position="213"/>
    </location>
</feature>
<dbReference type="PANTHER" id="PTHR30273:SF2">
    <property type="entry name" value="PROTEIN FECR"/>
    <property type="match status" value="1"/>
</dbReference>
<dbReference type="Pfam" id="PF04773">
    <property type="entry name" value="FecR"/>
    <property type="match status" value="1"/>
</dbReference>
<feature type="domain" description="FecR N-terminal" evidence="3">
    <location>
        <begin position="16"/>
        <end position="56"/>
    </location>
</feature>
<organism evidence="4 5">
    <name type="scientific">Dyella mobilis</name>
    <dbReference type="NCBI Taxonomy" id="1849582"/>
    <lineage>
        <taxon>Bacteria</taxon>
        <taxon>Pseudomonadati</taxon>
        <taxon>Pseudomonadota</taxon>
        <taxon>Gammaproteobacteria</taxon>
        <taxon>Lysobacterales</taxon>
        <taxon>Rhodanobacteraceae</taxon>
        <taxon>Dyella</taxon>
    </lineage>
</organism>
<accession>A0ABS2KGL2</accession>
<evidence type="ECO:0000256" key="1">
    <source>
        <dbReference type="SAM" id="Phobius"/>
    </source>
</evidence>
<keyword evidence="1" id="KW-1133">Transmembrane helix</keyword>
<dbReference type="Gene3D" id="3.55.50.30">
    <property type="match status" value="1"/>
</dbReference>
<reference evidence="4" key="1">
    <citation type="submission" date="2020-10" db="EMBL/GenBank/DDBJ databases">
        <title>Phylogeny of dyella-like bacteria.</title>
        <authorList>
            <person name="Fu J."/>
        </authorList>
    </citation>
    <scope>NUCLEOTIDE SEQUENCE</scope>
    <source>
        <strain evidence="4">DHON07</strain>
    </source>
</reference>
<keyword evidence="1" id="KW-0812">Transmembrane</keyword>
<dbReference type="InterPro" id="IPR012373">
    <property type="entry name" value="Ferrdict_sens_TM"/>
</dbReference>
<evidence type="ECO:0000259" key="2">
    <source>
        <dbReference type="Pfam" id="PF04773"/>
    </source>
</evidence>
<evidence type="ECO:0000259" key="3">
    <source>
        <dbReference type="Pfam" id="PF16220"/>
    </source>
</evidence>
<protein>
    <submittedName>
        <fullName evidence="4">FecR family protein</fullName>
    </submittedName>
</protein>
<dbReference type="InterPro" id="IPR032623">
    <property type="entry name" value="FecR_N"/>
</dbReference>
<dbReference type="Gene3D" id="2.60.120.1440">
    <property type="match status" value="1"/>
</dbReference>
<proteinExistence type="predicted"/>
<dbReference type="RefSeq" id="WP_204631492.1">
    <property type="nucleotide sequence ID" value="NZ_BSOC01000003.1"/>
</dbReference>
<evidence type="ECO:0000313" key="5">
    <source>
        <dbReference type="Proteomes" id="UP001430193"/>
    </source>
</evidence>
<comment type="caution">
    <text evidence="4">The sequence shown here is derived from an EMBL/GenBank/DDBJ whole genome shotgun (WGS) entry which is preliminary data.</text>
</comment>
<dbReference type="Proteomes" id="UP001430193">
    <property type="component" value="Unassembled WGS sequence"/>
</dbReference>
<name>A0ABS2KGL2_9GAMM</name>
<gene>
    <name evidence="4" type="ORF">ISS99_10190</name>
</gene>
<dbReference type="EMBL" id="JADIKF010000038">
    <property type="protein sequence ID" value="MBM7129897.1"/>
    <property type="molecule type" value="Genomic_DNA"/>
</dbReference>
<dbReference type="Pfam" id="PF16220">
    <property type="entry name" value="DUF4880"/>
    <property type="match status" value="1"/>
</dbReference>
<feature type="transmembrane region" description="Helical" evidence="1">
    <location>
        <begin position="91"/>
        <end position="113"/>
    </location>
</feature>
<dbReference type="PANTHER" id="PTHR30273">
    <property type="entry name" value="PERIPLASMIC SIGNAL SENSOR AND SIGMA FACTOR ACTIVATOR FECR-RELATED"/>
    <property type="match status" value="1"/>
</dbReference>
<keyword evidence="1" id="KW-0472">Membrane</keyword>
<dbReference type="PIRSF" id="PIRSF018266">
    <property type="entry name" value="FecR"/>
    <property type="match status" value="1"/>
</dbReference>
<keyword evidence="5" id="KW-1185">Reference proteome</keyword>